<dbReference type="Proteomes" id="UP000184038">
    <property type="component" value="Unassembled WGS sequence"/>
</dbReference>
<feature type="domain" description="HTH LytTR-type" evidence="1">
    <location>
        <begin position="51"/>
        <end position="135"/>
    </location>
</feature>
<keyword evidence="2" id="KW-0238">DNA-binding</keyword>
<dbReference type="PANTHER" id="PTHR37299">
    <property type="entry name" value="TRANSCRIPTIONAL REGULATOR-RELATED"/>
    <property type="match status" value="1"/>
</dbReference>
<dbReference type="PROSITE" id="PS50930">
    <property type="entry name" value="HTH_LYTTR"/>
    <property type="match status" value="1"/>
</dbReference>
<dbReference type="Pfam" id="PF04397">
    <property type="entry name" value="LytTR"/>
    <property type="match status" value="1"/>
</dbReference>
<evidence type="ECO:0000313" key="3">
    <source>
        <dbReference type="Proteomes" id="UP000184038"/>
    </source>
</evidence>
<dbReference type="STRING" id="1120996.SAMN02746066_02834"/>
<dbReference type="RefSeq" id="WP_073288810.1">
    <property type="nucleotide sequence ID" value="NZ_FRCP01000014.1"/>
</dbReference>
<dbReference type="PANTHER" id="PTHR37299:SF4">
    <property type="entry name" value="TRANSCRIPTIONAL REGULATOR"/>
    <property type="match status" value="1"/>
</dbReference>
<name>A0A1M7KMW0_9FIRM</name>
<dbReference type="InterPro" id="IPR007492">
    <property type="entry name" value="LytTR_DNA-bd_dom"/>
</dbReference>
<evidence type="ECO:0000259" key="1">
    <source>
        <dbReference type="PROSITE" id="PS50930"/>
    </source>
</evidence>
<keyword evidence="3" id="KW-1185">Reference proteome</keyword>
<dbReference type="Gene3D" id="2.40.50.1020">
    <property type="entry name" value="LytTr DNA-binding domain"/>
    <property type="match status" value="1"/>
</dbReference>
<dbReference type="OrthoDB" id="9808614at2"/>
<organism evidence="2 3">
    <name type="scientific">Anaerosporobacter mobilis DSM 15930</name>
    <dbReference type="NCBI Taxonomy" id="1120996"/>
    <lineage>
        <taxon>Bacteria</taxon>
        <taxon>Bacillati</taxon>
        <taxon>Bacillota</taxon>
        <taxon>Clostridia</taxon>
        <taxon>Lachnospirales</taxon>
        <taxon>Lachnospiraceae</taxon>
        <taxon>Anaerosporobacter</taxon>
    </lineage>
</organism>
<gene>
    <name evidence="2" type="ORF">SAMN02746066_02834</name>
</gene>
<proteinExistence type="predicted"/>
<evidence type="ECO:0000313" key="2">
    <source>
        <dbReference type="EMBL" id="SHM66820.1"/>
    </source>
</evidence>
<dbReference type="SMART" id="SM00850">
    <property type="entry name" value="LytTR"/>
    <property type="match status" value="1"/>
</dbReference>
<accession>A0A1M7KMW0</accession>
<dbReference type="GO" id="GO:0003677">
    <property type="term" value="F:DNA binding"/>
    <property type="evidence" value="ECO:0007669"/>
    <property type="project" value="UniProtKB-KW"/>
</dbReference>
<dbReference type="EMBL" id="FRCP01000014">
    <property type="protein sequence ID" value="SHM66820.1"/>
    <property type="molecule type" value="Genomic_DNA"/>
</dbReference>
<sequence>MKINLFQKKELCEEYADIYYREMSEEIRNICSIFGEKKFELYGIDNEEKQLLSIQDIYYFESVEKRTFAYMKTKVYQIQYNLAELEDRLSEQGFIRINKSVVINIFKIKKIRSELNMRVQAQLLNKEEIIISRHYKTGFEKYLIKMRGVMHANN</sequence>
<dbReference type="GO" id="GO:0000156">
    <property type="term" value="F:phosphorelay response regulator activity"/>
    <property type="evidence" value="ECO:0007669"/>
    <property type="project" value="InterPro"/>
</dbReference>
<dbReference type="InterPro" id="IPR046947">
    <property type="entry name" value="LytR-like"/>
</dbReference>
<reference evidence="2 3" key="1">
    <citation type="submission" date="2016-11" db="EMBL/GenBank/DDBJ databases">
        <authorList>
            <person name="Jaros S."/>
            <person name="Januszkiewicz K."/>
            <person name="Wedrychowicz H."/>
        </authorList>
    </citation>
    <scope>NUCLEOTIDE SEQUENCE [LARGE SCALE GENOMIC DNA]</scope>
    <source>
        <strain evidence="2 3">DSM 15930</strain>
    </source>
</reference>
<dbReference type="AlphaFoldDB" id="A0A1M7KMW0"/>
<protein>
    <submittedName>
        <fullName evidence="2">LytTr DNA-binding domain-containing protein</fullName>
    </submittedName>
</protein>